<proteinExistence type="predicted"/>
<name>A0A6C2E3C8_HCMV</name>
<organism evidence="1">
    <name type="scientific">Human cytomegalovirus</name>
    <name type="common">HHV-5</name>
    <name type="synonym">Human herpesvirus 5</name>
    <dbReference type="NCBI Taxonomy" id="10359"/>
    <lineage>
        <taxon>Viruses</taxon>
        <taxon>Duplodnaviria</taxon>
        <taxon>Heunggongvirae</taxon>
        <taxon>Peploviricota</taxon>
        <taxon>Herviviricetes</taxon>
        <taxon>Herpesvirales</taxon>
        <taxon>Orthoherpesviridae</taxon>
        <taxon>Betaherpesvirinae</taxon>
        <taxon>Cytomegalovirus</taxon>
        <taxon>Cytomegalovirus humanbeta5</taxon>
    </lineage>
</organism>
<accession>A0A6C2E3C8</accession>
<dbReference type="EMBL" id="LR131943">
    <property type="protein sequence ID" value="VDY02551.1"/>
    <property type="molecule type" value="Genomic_DNA"/>
</dbReference>
<organismHost>
    <name type="scientific">Homo sapiens</name>
    <name type="common">Human</name>
    <dbReference type="NCBI Taxonomy" id="9606"/>
</organismHost>
<dbReference type="Pfam" id="PF11088">
    <property type="entry name" value="RL11D"/>
    <property type="match status" value="1"/>
</dbReference>
<feature type="non-terminal residue" evidence="1">
    <location>
        <position position="1"/>
    </location>
</feature>
<evidence type="ECO:0000313" key="1">
    <source>
        <dbReference type="EMBL" id="VDY02551.1"/>
    </source>
</evidence>
<protein>
    <submittedName>
        <fullName evidence="1">Protein RL5A</fullName>
    </submittedName>
</protein>
<sequence length="113" mass="12002">GLITCLILALCLEVESFKSSSIKAGENTNLKHDLTSTWKLTDGTKHNETTVCTVTGVNNFTLGSVGGICNCSHVHLTLCNVTSVNEGGYDLVWKDGSGPSEVKETWLVSVGQS</sequence>
<reference evidence="1" key="1">
    <citation type="submission" date="2018-12" db="EMBL/GenBank/DDBJ databases">
        <authorList>
            <person name="Camiolo S."/>
        </authorList>
    </citation>
    <scope>NUCLEOTIDE SEQUENCE</scope>
    <source>
        <strain evidence="1">PAT_F_1</strain>
    </source>
</reference>
<dbReference type="InterPro" id="IPR024349">
    <property type="entry name" value="HHV5_RL5A/RL6"/>
</dbReference>
<gene>
    <name evidence="1" type="primary">RL5A</name>
</gene>